<evidence type="ECO:0000313" key="2">
    <source>
        <dbReference type="Proteomes" id="UP000321532"/>
    </source>
</evidence>
<dbReference type="EMBL" id="BJYS01000008">
    <property type="protein sequence ID" value="GEO03801.1"/>
    <property type="molecule type" value="Genomic_DNA"/>
</dbReference>
<comment type="caution">
    <text evidence="1">The sequence shown here is derived from an EMBL/GenBank/DDBJ whole genome shotgun (WGS) entry which is preliminary data.</text>
</comment>
<name>A0A512AVR5_9BACT</name>
<reference evidence="1 2" key="1">
    <citation type="submission" date="2019-07" db="EMBL/GenBank/DDBJ databases">
        <title>Whole genome shotgun sequence of Adhaeribacter aerolatus NBRC 106133.</title>
        <authorList>
            <person name="Hosoyama A."/>
            <person name="Uohara A."/>
            <person name="Ohji S."/>
            <person name="Ichikawa N."/>
        </authorList>
    </citation>
    <scope>NUCLEOTIDE SEQUENCE [LARGE SCALE GENOMIC DNA]</scope>
    <source>
        <strain evidence="1 2">NBRC 106133</strain>
    </source>
</reference>
<gene>
    <name evidence="1" type="ORF">AAE02nite_14650</name>
</gene>
<accession>A0A512AVR5</accession>
<sequence>MAPGLAPVLAQVLEPVLLPVAGALAFLLLPELQLLVPELEPVPALTEWFQPE</sequence>
<evidence type="ECO:0000313" key="1">
    <source>
        <dbReference type="EMBL" id="GEO03801.1"/>
    </source>
</evidence>
<proteinExistence type="predicted"/>
<dbReference type="AlphaFoldDB" id="A0A512AVR5"/>
<protein>
    <submittedName>
        <fullName evidence="1">Uncharacterized protein</fullName>
    </submittedName>
</protein>
<organism evidence="1 2">
    <name type="scientific">Adhaeribacter aerolatus</name>
    <dbReference type="NCBI Taxonomy" id="670289"/>
    <lineage>
        <taxon>Bacteria</taxon>
        <taxon>Pseudomonadati</taxon>
        <taxon>Bacteroidota</taxon>
        <taxon>Cytophagia</taxon>
        <taxon>Cytophagales</taxon>
        <taxon>Hymenobacteraceae</taxon>
        <taxon>Adhaeribacter</taxon>
    </lineage>
</organism>
<keyword evidence="2" id="KW-1185">Reference proteome</keyword>
<dbReference type="Proteomes" id="UP000321532">
    <property type="component" value="Unassembled WGS sequence"/>
</dbReference>